<proteinExistence type="predicted"/>
<evidence type="ECO:0000313" key="1">
    <source>
        <dbReference type="EMBL" id="KZD07347.1"/>
    </source>
</evidence>
<dbReference type="AlphaFoldDB" id="A0A154W1L6"/>
<dbReference type="InterPro" id="IPR021223">
    <property type="entry name" value="AbiGi"/>
</dbReference>
<dbReference type="EMBL" id="LPXN01000116">
    <property type="protein sequence ID" value="KZD07347.1"/>
    <property type="molecule type" value="Genomic_DNA"/>
</dbReference>
<organism evidence="1 2">
    <name type="scientific">Oceanibaculum pacificum</name>
    <dbReference type="NCBI Taxonomy" id="580166"/>
    <lineage>
        <taxon>Bacteria</taxon>
        <taxon>Pseudomonadati</taxon>
        <taxon>Pseudomonadota</taxon>
        <taxon>Alphaproteobacteria</taxon>
        <taxon>Rhodospirillales</taxon>
        <taxon>Oceanibaculaceae</taxon>
        <taxon>Oceanibaculum</taxon>
    </lineage>
</organism>
<dbReference type="Proteomes" id="UP000076400">
    <property type="component" value="Unassembled WGS sequence"/>
</dbReference>
<dbReference type="Pfam" id="PF10899">
    <property type="entry name" value="AbiGi"/>
    <property type="match status" value="1"/>
</dbReference>
<reference evidence="1 2" key="1">
    <citation type="submission" date="2015-12" db="EMBL/GenBank/DDBJ databases">
        <title>Genome sequence of Oceanibaculum pacificum MCCC 1A02656.</title>
        <authorList>
            <person name="Lu L."/>
            <person name="Lai Q."/>
            <person name="Shao Z."/>
            <person name="Qian P."/>
        </authorList>
    </citation>
    <scope>NUCLEOTIDE SEQUENCE [LARGE SCALE GENOMIC DNA]</scope>
    <source>
        <strain evidence="1 2">MCCC 1A02656</strain>
    </source>
</reference>
<comment type="caution">
    <text evidence="1">The sequence shown here is derived from an EMBL/GenBank/DDBJ whole genome shotgun (WGS) entry which is preliminary data.</text>
</comment>
<dbReference type="RefSeq" id="WP_067556878.1">
    <property type="nucleotide sequence ID" value="NZ_LPXN01000116.1"/>
</dbReference>
<gene>
    <name evidence="1" type="ORF">AUP43_02165</name>
</gene>
<evidence type="ECO:0000313" key="2">
    <source>
        <dbReference type="Proteomes" id="UP000076400"/>
    </source>
</evidence>
<protein>
    <submittedName>
        <fullName evidence="1">Uncharacterized protein</fullName>
    </submittedName>
</protein>
<name>A0A154W1L6_9PROT</name>
<accession>A0A154W1L6</accession>
<dbReference type="OrthoDB" id="5494330at2"/>
<keyword evidence="2" id="KW-1185">Reference proteome</keyword>
<sequence>MTPALFGENASGWTDMSNHLVHFTKDYGGRDAYRNMLGILSGGVIRARNAFGICRKTAPDPQSQLATCLSEVPLHQLGRLSAKRSEHGIVFRKDFVIGRGGNPILYAYKDRAVAKAIKKLAQQAGNDAENPIWRVTPFVDVPGSYGTSQYFFEWEREWRVVGDFAFTPDDVVFLIIPENLHAAARSFVDDARTENLGPAYDCPFIDAHWDLETIQPLLANA</sequence>